<organism evidence="1 2">
    <name type="scientific">[Clostridium] aminophilum</name>
    <dbReference type="NCBI Taxonomy" id="1526"/>
    <lineage>
        <taxon>Bacteria</taxon>
        <taxon>Bacillati</taxon>
        <taxon>Bacillota</taxon>
        <taxon>Clostridia</taxon>
        <taxon>Lachnospirales</taxon>
        <taxon>Lachnospiraceae</taxon>
    </lineage>
</organism>
<dbReference type="InterPro" id="IPR023214">
    <property type="entry name" value="HAD_sf"/>
</dbReference>
<dbReference type="AlphaFoldDB" id="A0A1I0H5Z7"/>
<protein>
    <submittedName>
        <fullName evidence="1">Phosphoglycolate phosphatase</fullName>
    </submittedName>
</protein>
<dbReference type="InterPro" id="IPR041492">
    <property type="entry name" value="HAD_2"/>
</dbReference>
<dbReference type="RefSeq" id="WP_074650109.1">
    <property type="nucleotide sequence ID" value="NZ_FOIL01000044.1"/>
</dbReference>
<dbReference type="GO" id="GO:0004713">
    <property type="term" value="F:protein tyrosine kinase activity"/>
    <property type="evidence" value="ECO:0007669"/>
    <property type="project" value="TreeGrafter"/>
</dbReference>
<gene>
    <name evidence="1" type="ORF">SAMN04487771_104413</name>
</gene>
<keyword evidence="2" id="KW-1185">Reference proteome</keyword>
<dbReference type="InterPro" id="IPR023198">
    <property type="entry name" value="PGP-like_dom2"/>
</dbReference>
<dbReference type="Pfam" id="PF13419">
    <property type="entry name" value="HAD_2"/>
    <property type="match status" value="1"/>
</dbReference>
<dbReference type="EMBL" id="FOIL01000044">
    <property type="protein sequence ID" value="SET79092.1"/>
    <property type="molecule type" value="Genomic_DNA"/>
</dbReference>
<proteinExistence type="predicted"/>
<dbReference type="PROSITE" id="PS01228">
    <property type="entry name" value="COF_1"/>
    <property type="match status" value="1"/>
</dbReference>
<dbReference type="InterPro" id="IPR050155">
    <property type="entry name" value="HAD-like_hydrolase_sf"/>
</dbReference>
<dbReference type="SUPFAM" id="SSF56784">
    <property type="entry name" value="HAD-like"/>
    <property type="match status" value="1"/>
</dbReference>
<dbReference type="OrthoDB" id="9807630at2"/>
<dbReference type="PANTHER" id="PTHR43434:SF20">
    <property type="entry name" value="5'-NUCLEOTIDASE"/>
    <property type="match status" value="1"/>
</dbReference>
<sequence length="220" mass="24276">MIQTKQYRAVIFDLDGTLLNTSRGVFSSVLYMAEKMGYPIPDPEVLRTFIGPPIRDSVKRVWGVDDDAAVKAHRFFQEAYIGGDALKTDQYPGMMDLLRALRNRRIRIGVATLKPDEQARRVLGYTGIAPFIDHICGTDITGMGSKESRIRDCLETFGIPAEEAVEIGDTVYDAEGAHAAGADFLAVLYGFGPDTAEEWESAGPVFCAKDTDEIRNYLLG</sequence>
<evidence type="ECO:0000313" key="2">
    <source>
        <dbReference type="Proteomes" id="UP000199820"/>
    </source>
</evidence>
<dbReference type="Gene3D" id="1.10.150.240">
    <property type="entry name" value="Putative phosphatase, domain 2"/>
    <property type="match status" value="1"/>
</dbReference>
<name>A0A1I0H5Z7_9FIRM</name>
<dbReference type="InterPro" id="IPR036412">
    <property type="entry name" value="HAD-like_sf"/>
</dbReference>
<dbReference type="eggNOG" id="COG0546">
    <property type="taxonomic scope" value="Bacteria"/>
</dbReference>
<dbReference type="Proteomes" id="UP000199820">
    <property type="component" value="Unassembled WGS sequence"/>
</dbReference>
<dbReference type="STRING" id="1526.SAMN02910262_01918"/>
<dbReference type="GO" id="GO:0005829">
    <property type="term" value="C:cytosol"/>
    <property type="evidence" value="ECO:0007669"/>
    <property type="project" value="TreeGrafter"/>
</dbReference>
<evidence type="ECO:0000313" key="1">
    <source>
        <dbReference type="EMBL" id="SET79092.1"/>
    </source>
</evidence>
<dbReference type="PANTHER" id="PTHR43434">
    <property type="entry name" value="PHOSPHOGLYCOLATE PHOSPHATASE"/>
    <property type="match status" value="1"/>
</dbReference>
<dbReference type="Gene3D" id="3.40.50.1000">
    <property type="entry name" value="HAD superfamily/HAD-like"/>
    <property type="match status" value="1"/>
</dbReference>
<reference evidence="1 2" key="1">
    <citation type="submission" date="2016-10" db="EMBL/GenBank/DDBJ databases">
        <authorList>
            <person name="de Groot N.N."/>
        </authorList>
    </citation>
    <scope>NUCLEOTIDE SEQUENCE [LARGE SCALE GENOMIC DNA]</scope>
    <source>
        <strain evidence="1 2">KH1P1</strain>
    </source>
</reference>
<accession>A0A1I0H5Z7</accession>